<evidence type="ECO:0000313" key="1">
    <source>
        <dbReference type="EMBL" id="SNB74990.1"/>
    </source>
</evidence>
<organism evidence="1 2">
    <name type="scientific">Arboricoccus pini</name>
    <dbReference type="NCBI Taxonomy" id="1963835"/>
    <lineage>
        <taxon>Bacteria</taxon>
        <taxon>Pseudomonadati</taxon>
        <taxon>Pseudomonadota</taxon>
        <taxon>Alphaproteobacteria</taxon>
        <taxon>Geminicoccales</taxon>
        <taxon>Geminicoccaceae</taxon>
        <taxon>Arboricoccus</taxon>
    </lineage>
</organism>
<reference evidence="1 2" key="1">
    <citation type="submission" date="2017-06" db="EMBL/GenBank/DDBJ databases">
        <authorList>
            <person name="Kim H.J."/>
            <person name="Triplett B.A."/>
        </authorList>
    </citation>
    <scope>NUCLEOTIDE SEQUENCE [LARGE SCALE GENOMIC DNA]</scope>
    <source>
        <strain evidence="1 2">B29T1</strain>
    </source>
</reference>
<proteinExistence type="predicted"/>
<dbReference type="SUPFAM" id="SSF143744">
    <property type="entry name" value="GlcG-like"/>
    <property type="match status" value="1"/>
</dbReference>
<protein>
    <submittedName>
        <fullName evidence="1">Uncharacterized protein</fullName>
    </submittedName>
</protein>
<dbReference type="InterPro" id="IPR038084">
    <property type="entry name" value="PduO/GlcC-like_sf"/>
</dbReference>
<keyword evidence="2" id="KW-1185">Reference proteome</keyword>
<dbReference type="Proteomes" id="UP000197065">
    <property type="component" value="Unassembled WGS sequence"/>
</dbReference>
<sequence>MTSQAGIPLMSGHIVVGAVSVGSSAGKQDHQVATTGDQVF</sequence>
<dbReference type="EMBL" id="FYEH01000012">
    <property type="protein sequence ID" value="SNB74990.1"/>
    <property type="molecule type" value="Genomic_DNA"/>
</dbReference>
<accession>A0A212RQV0</accession>
<name>A0A212RQV0_9PROT</name>
<dbReference type="Gene3D" id="3.30.450.150">
    <property type="entry name" value="Haem-degrading domain"/>
    <property type="match status" value="1"/>
</dbReference>
<gene>
    <name evidence="1" type="ORF">SAMN07250955_11274</name>
</gene>
<evidence type="ECO:0000313" key="2">
    <source>
        <dbReference type="Proteomes" id="UP000197065"/>
    </source>
</evidence>
<dbReference type="AlphaFoldDB" id="A0A212RQV0"/>